<dbReference type="GO" id="GO:0043025">
    <property type="term" value="C:neuronal cell body"/>
    <property type="evidence" value="ECO:0007669"/>
    <property type="project" value="TreeGrafter"/>
</dbReference>
<dbReference type="GO" id="GO:0030424">
    <property type="term" value="C:axon"/>
    <property type="evidence" value="ECO:0007669"/>
    <property type="project" value="TreeGrafter"/>
</dbReference>
<dbReference type="SUPFAM" id="SSF48726">
    <property type="entry name" value="Immunoglobulin"/>
    <property type="match status" value="2"/>
</dbReference>
<feature type="domain" description="Ig-like" evidence="4">
    <location>
        <begin position="54"/>
        <end position="152"/>
    </location>
</feature>
<gene>
    <name evidence="5" type="primary">HMCN1</name>
    <name evidence="5" type="ORF">AWC38_SpisGene25192</name>
</gene>
<dbReference type="InterPro" id="IPR003599">
    <property type="entry name" value="Ig_sub"/>
</dbReference>
<dbReference type="OrthoDB" id="5985519at2759"/>
<sequence length="247" mass="26791">MAENDEREPDIPAVFYDSGDEGSFNGFELRRSNNDSDSDVDLEGLEDDSGGPAPGVKPAHKLNSLSSNQTVLQGNDATFNCLTEAFPTATTYRWFKDGNRITNSANFEIFDAGGVEESRLTIKKAQKGTAGQYSCDGTNGVGTGERKTAFLLVNYKPRLVTVTPDPADVELGQSITLTCEADGFPKPSYSWKFNGAAIGDRRNTLQLASAQVLNTGNYTCMARNSFGSAEETRMVNVKFKFTSIMNS</sequence>
<dbReference type="EMBL" id="LSMT01003175">
    <property type="protein sequence ID" value="PFX11217.1"/>
    <property type="molecule type" value="Genomic_DNA"/>
</dbReference>
<dbReference type="InterPro" id="IPR050958">
    <property type="entry name" value="Cell_Adh-Cytoskel_Orgn"/>
</dbReference>
<dbReference type="GO" id="GO:0005886">
    <property type="term" value="C:plasma membrane"/>
    <property type="evidence" value="ECO:0007669"/>
    <property type="project" value="TreeGrafter"/>
</dbReference>
<dbReference type="CDD" id="cd00096">
    <property type="entry name" value="Ig"/>
    <property type="match status" value="1"/>
</dbReference>
<proteinExistence type="predicted"/>
<keyword evidence="6" id="KW-1185">Reference proteome</keyword>
<dbReference type="AlphaFoldDB" id="A0A2B4R4A6"/>
<accession>A0A2B4R4A6</accession>
<dbReference type="InterPro" id="IPR003598">
    <property type="entry name" value="Ig_sub2"/>
</dbReference>
<dbReference type="Gene3D" id="2.60.40.10">
    <property type="entry name" value="Immunoglobulins"/>
    <property type="match status" value="2"/>
</dbReference>
<dbReference type="SMART" id="SM00408">
    <property type="entry name" value="IGc2"/>
    <property type="match status" value="2"/>
</dbReference>
<dbReference type="GO" id="GO:0050808">
    <property type="term" value="P:synapse organization"/>
    <property type="evidence" value="ECO:0007669"/>
    <property type="project" value="TreeGrafter"/>
</dbReference>
<dbReference type="SMART" id="SM00409">
    <property type="entry name" value="IG"/>
    <property type="match status" value="2"/>
</dbReference>
<protein>
    <submittedName>
        <fullName evidence="5">Hemicentin-1</fullName>
    </submittedName>
</protein>
<dbReference type="PANTHER" id="PTHR45080:SF8">
    <property type="entry name" value="IG-LIKE DOMAIN-CONTAINING PROTEIN"/>
    <property type="match status" value="1"/>
</dbReference>
<evidence type="ECO:0000313" key="6">
    <source>
        <dbReference type="Proteomes" id="UP000225706"/>
    </source>
</evidence>
<dbReference type="STRING" id="50429.A0A2B4R4A6"/>
<dbReference type="Pfam" id="PF13927">
    <property type="entry name" value="Ig_3"/>
    <property type="match status" value="2"/>
</dbReference>
<organism evidence="5 6">
    <name type="scientific">Stylophora pistillata</name>
    <name type="common">Smooth cauliflower coral</name>
    <dbReference type="NCBI Taxonomy" id="50429"/>
    <lineage>
        <taxon>Eukaryota</taxon>
        <taxon>Metazoa</taxon>
        <taxon>Cnidaria</taxon>
        <taxon>Anthozoa</taxon>
        <taxon>Hexacorallia</taxon>
        <taxon>Scleractinia</taxon>
        <taxon>Astrocoeniina</taxon>
        <taxon>Pocilloporidae</taxon>
        <taxon>Stylophora</taxon>
    </lineage>
</organism>
<dbReference type="PANTHER" id="PTHR45080">
    <property type="entry name" value="CONTACTIN 5"/>
    <property type="match status" value="1"/>
</dbReference>
<evidence type="ECO:0000256" key="1">
    <source>
        <dbReference type="ARBA" id="ARBA00022729"/>
    </source>
</evidence>
<dbReference type="GO" id="GO:0008046">
    <property type="term" value="F:axon guidance receptor activity"/>
    <property type="evidence" value="ECO:0007669"/>
    <property type="project" value="TreeGrafter"/>
</dbReference>
<feature type="region of interest" description="Disordered" evidence="3">
    <location>
        <begin position="1"/>
        <end position="57"/>
    </location>
</feature>
<dbReference type="GO" id="GO:0007156">
    <property type="term" value="P:homophilic cell adhesion via plasma membrane adhesion molecules"/>
    <property type="evidence" value="ECO:0007669"/>
    <property type="project" value="TreeGrafter"/>
</dbReference>
<evidence type="ECO:0000259" key="4">
    <source>
        <dbReference type="PROSITE" id="PS50835"/>
    </source>
</evidence>
<evidence type="ECO:0000256" key="2">
    <source>
        <dbReference type="ARBA" id="ARBA00023157"/>
    </source>
</evidence>
<feature type="compositionally biased region" description="Acidic residues" evidence="3">
    <location>
        <begin position="36"/>
        <end position="49"/>
    </location>
</feature>
<comment type="caution">
    <text evidence="5">The sequence shown here is derived from an EMBL/GenBank/DDBJ whole genome shotgun (WGS) entry which is preliminary data.</text>
</comment>
<reference evidence="6" key="1">
    <citation type="journal article" date="2017" name="bioRxiv">
        <title>Comparative analysis of the genomes of Stylophora pistillata and Acropora digitifera provides evidence for extensive differences between species of corals.</title>
        <authorList>
            <person name="Voolstra C.R."/>
            <person name="Li Y."/>
            <person name="Liew Y.J."/>
            <person name="Baumgarten S."/>
            <person name="Zoccola D."/>
            <person name="Flot J.-F."/>
            <person name="Tambutte S."/>
            <person name="Allemand D."/>
            <person name="Aranda M."/>
        </authorList>
    </citation>
    <scope>NUCLEOTIDE SEQUENCE [LARGE SCALE GENOMIC DNA]</scope>
</reference>
<dbReference type="InterPro" id="IPR013783">
    <property type="entry name" value="Ig-like_fold"/>
</dbReference>
<feature type="domain" description="Ig-like" evidence="4">
    <location>
        <begin position="157"/>
        <end position="236"/>
    </location>
</feature>
<keyword evidence="2" id="KW-1015">Disulfide bond</keyword>
<dbReference type="InterPro" id="IPR007110">
    <property type="entry name" value="Ig-like_dom"/>
</dbReference>
<dbReference type="PROSITE" id="PS50835">
    <property type="entry name" value="IG_LIKE"/>
    <property type="match status" value="2"/>
</dbReference>
<evidence type="ECO:0000256" key="3">
    <source>
        <dbReference type="SAM" id="MobiDB-lite"/>
    </source>
</evidence>
<evidence type="ECO:0000313" key="5">
    <source>
        <dbReference type="EMBL" id="PFX11217.1"/>
    </source>
</evidence>
<keyword evidence="1" id="KW-0732">Signal</keyword>
<name>A0A2B4R4A6_STYPI</name>
<dbReference type="InterPro" id="IPR036179">
    <property type="entry name" value="Ig-like_dom_sf"/>
</dbReference>
<dbReference type="Proteomes" id="UP000225706">
    <property type="component" value="Unassembled WGS sequence"/>
</dbReference>